<keyword evidence="3" id="KW-1185">Reference proteome</keyword>
<reference evidence="2" key="1">
    <citation type="journal article" date="2022" name="Int. J. Mol. Sci.">
        <title>Draft Genome of Tanacetum Coccineum: Genomic Comparison of Closely Related Tanacetum-Family Plants.</title>
        <authorList>
            <person name="Yamashiro T."/>
            <person name="Shiraishi A."/>
            <person name="Nakayama K."/>
            <person name="Satake H."/>
        </authorList>
    </citation>
    <scope>NUCLEOTIDE SEQUENCE</scope>
</reference>
<organism evidence="2 3">
    <name type="scientific">Tanacetum coccineum</name>
    <dbReference type="NCBI Taxonomy" id="301880"/>
    <lineage>
        <taxon>Eukaryota</taxon>
        <taxon>Viridiplantae</taxon>
        <taxon>Streptophyta</taxon>
        <taxon>Embryophyta</taxon>
        <taxon>Tracheophyta</taxon>
        <taxon>Spermatophyta</taxon>
        <taxon>Magnoliopsida</taxon>
        <taxon>eudicotyledons</taxon>
        <taxon>Gunneridae</taxon>
        <taxon>Pentapetalae</taxon>
        <taxon>asterids</taxon>
        <taxon>campanulids</taxon>
        <taxon>Asterales</taxon>
        <taxon>Asteraceae</taxon>
        <taxon>Asteroideae</taxon>
        <taxon>Anthemideae</taxon>
        <taxon>Anthemidinae</taxon>
        <taxon>Tanacetum</taxon>
    </lineage>
</organism>
<dbReference type="CDD" id="cd00105">
    <property type="entry name" value="KH-I"/>
    <property type="match status" value="1"/>
</dbReference>
<sequence>MDGTNLARIKAESGTWIELDTSVPLMDGQAWERTVSIYGSDQQVENSFDGDKDGGDENAGNERMVEI</sequence>
<feature type="region of interest" description="Disordered" evidence="1">
    <location>
        <begin position="41"/>
        <end position="67"/>
    </location>
</feature>
<evidence type="ECO:0000313" key="2">
    <source>
        <dbReference type="EMBL" id="GJT29679.1"/>
    </source>
</evidence>
<evidence type="ECO:0000313" key="3">
    <source>
        <dbReference type="Proteomes" id="UP001151760"/>
    </source>
</evidence>
<accession>A0ABQ5CYM5</accession>
<dbReference type="EMBL" id="BQNB010014563">
    <property type="protein sequence ID" value="GJT29679.1"/>
    <property type="molecule type" value="Genomic_DNA"/>
</dbReference>
<reference evidence="2" key="2">
    <citation type="submission" date="2022-01" db="EMBL/GenBank/DDBJ databases">
        <authorList>
            <person name="Yamashiro T."/>
            <person name="Shiraishi A."/>
            <person name="Satake H."/>
            <person name="Nakayama K."/>
        </authorList>
    </citation>
    <scope>NUCLEOTIDE SEQUENCE</scope>
</reference>
<protein>
    <submittedName>
        <fullName evidence="2">Uncharacterized protein</fullName>
    </submittedName>
</protein>
<evidence type="ECO:0000256" key="1">
    <source>
        <dbReference type="SAM" id="MobiDB-lite"/>
    </source>
</evidence>
<dbReference type="Proteomes" id="UP001151760">
    <property type="component" value="Unassembled WGS sequence"/>
</dbReference>
<name>A0ABQ5CYM5_9ASTR</name>
<proteinExistence type="predicted"/>
<gene>
    <name evidence="2" type="ORF">Tco_0909954</name>
</gene>
<comment type="caution">
    <text evidence="2">The sequence shown here is derived from an EMBL/GenBank/DDBJ whole genome shotgun (WGS) entry which is preliminary data.</text>
</comment>